<dbReference type="Pfam" id="PF00005">
    <property type="entry name" value="ABC_tran"/>
    <property type="match status" value="1"/>
</dbReference>
<accession>A0A157SIN8</accession>
<dbReference type="Gene3D" id="1.20.1560.10">
    <property type="entry name" value="ABC transporter type 1, transmembrane domain"/>
    <property type="match status" value="1"/>
</dbReference>
<keyword evidence="3 9" id="KW-0812">Transmembrane</keyword>
<dbReference type="GO" id="GO:0016887">
    <property type="term" value="F:ATP hydrolysis activity"/>
    <property type="evidence" value="ECO:0007669"/>
    <property type="project" value="InterPro"/>
</dbReference>
<dbReference type="GO" id="GO:0045454">
    <property type="term" value="P:cell redox homeostasis"/>
    <property type="evidence" value="ECO:0007669"/>
    <property type="project" value="InterPro"/>
</dbReference>
<dbReference type="STRING" id="288768.SAMEA3906486_03023"/>
<evidence type="ECO:0000313" key="13">
    <source>
        <dbReference type="Proteomes" id="UP000076848"/>
    </source>
</evidence>
<keyword evidence="4" id="KW-0547">Nucleotide-binding</keyword>
<dbReference type="Pfam" id="PF00664">
    <property type="entry name" value="ABC_membrane"/>
    <property type="match status" value="1"/>
</dbReference>
<evidence type="ECO:0000256" key="8">
    <source>
        <dbReference type="SAM" id="MobiDB-lite"/>
    </source>
</evidence>
<evidence type="ECO:0000256" key="5">
    <source>
        <dbReference type="ARBA" id="ARBA00022840"/>
    </source>
</evidence>
<feature type="compositionally biased region" description="Gly residues" evidence="8">
    <location>
        <begin position="1"/>
        <end position="10"/>
    </location>
</feature>
<feature type="domain" description="ABC transporter" evidence="10">
    <location>
        <begin position="357"/>
        <end position="581"/>
    </location>
</feature>
<keyword evidence="2" id="KW-1003">Cell membrane</keyword>
<dbReference type="Gene3D" id="3.40.50.300">
    <property type="entry name" value="P-loop containing nucleotide triphosphate hydrolases"/>
    <property type="match status" value="1"/>
</dbReference>
<evidence type="ECO:0000256" key="9">
    <source>
        <dbReference type="SAM" id="Phobius"/>
    </source>
</evidence>
<evidence type="ECO:0000256" key="6">
    <source>
        <dbReference type="ARBA" id="ARBA00022989"/>
    </source>
</evidence>
<feature type="transmembrane region" description="Helical" evidence="9">
    <location>
        <begin position="179"/>
        <end position="200"/>
    </location>
</feature>
<dbReference type="GO" id="GO:0140359">
    <property type="term" value="F:ABC-type transporter activity"/>
    <property type="evidence" value="ECO:0007669"/>
    <property type="project" value="InterPro"/>
</dbReference>
<dbReference type="SUPFAM" id="SSF90123">
    <property type="entry name" value="ABC transporter transmembrane region"/>
    <property type="match status" value="1"/>
</dbReference>
<proteinExistence type="predicted"/>
<keyword evidence="6 9" id="KW-1133">Transmembrane helix</keyword>
<dbReference type="Proteomes" id="UP000076848">
    <property type="component" value="Unassembled WGS sequence"/>
</dbReference>
<dbReference type="GO" id="GO:0034775">
    <property type="term" value="P:glutathione transmembrane transport"/>
    <property type="evidence" value="ECO:0007669"/>
    <property type="project" value="InterPro"/>
</dbReference>
<dbReference type="SUPFAM" id="SSF52540">
    <property type="entry name" value="P-loop containing nucleoside triphosphate hydrolases"/>
    <property type="match status" value="1"/>
</dbReference>
<evidence type="ECO:0000256" key="4">
    <source>
        <dbReference type="ARBA" id="ARBA00022741"/>
    </source>
</evidence>
<feature type="region of interest" description="Disordered" evidence="8">
    <location>
        <begin position="1"/>
        <end position="20"/>
    </location>
</feature>
<dbReference type="GO" id="GO:0034040">
    <property type="term" value="F:ATPase-coupled lipid transmembrane transporter activity"/>
    <property type="evidence" value="ECO:0007669"/>
    <property type="project" value="TreeGrafter"/>
</dbReference>
<evidence type="ECO:0000259" key="11">
    <source>
        <dbReference type="PROSITE" id="PS50929"/>
    </source>
</evidence>
<dbReference type="InterPro" id="IPR027417">
    <property type="entry name" value="P-loop_NTPase"/>
</dbReference>
<dbReference type="PROSITE" id="PS50893">
    <property type="entry name" value="ABC_TRANSPORTER_2"/>
    <property type="match status" value="1"/>
</dbReference>
<reference evidence="12 13" key="1">
    <citation type="submission" date="2016-04" db="EMBL/GenBank/DDBJ databases">
        <authorList>
            <consortium name="Pathogen Informatics"/>
        </authorList>
    </citation>
    <scope>NUCLEOTIDE SEQUENCE [LARGE SCALE GENOMIC DNA]</scope>
    <source>
        <strain evidence="12 13">H050680373</strain>
    </source>
</reference>
<feature type="transmembrane region" description="Helical" evidence="9">
    <location>
        <begin position="267"/>
        <end position="285"/>
    </location>
</feature>
<dbReference type="EMBL" id="FKIF01000006">
    <property type="protein sequence ID" value="SAI70318.1"/>
    <property type="molecule type" value="Genomic_DNA"/>
</dbReference>
<keyword evidence="7 9" id="KW-0472">Membrane</keyword>
<dbReference type="GO" id="GO:0005524">
    <property type="term" value="F:ATP binding"/>
    <property type="evidence" value="ECO:0007669"/>
    <property type="project" value="UniProtKB-KW"/>
</dbReference>
<feature type="transmembrane region" description="Helical" evidence="9">
    <location>
        <begin position="150"/>
        <end position="173"/>
    </location>
</feature>
<protein>
    <submittedName>
        <fullName evidence="12">ABC transporter ATP-binding protein</fullName>
    </submittedName>
</protein>
<dbReference type="AlphaFoldDB" id="A0A157SIN8"/>
<dbReference type="InterPro" id="IPR003593">
    <property type="entry name" value="AAA+_ATPase"/>
</dbReference>
<dbReference type="PROSITE" id="PS00211">
    <property type="entry name" value="ABC_TRANSPORTER_1"/>
    <property type="match status" value="1"/>
</dbReference>
<feature type="transmembrane region" description="Helical" evidence="9">
    <location>
        <begin position="61"/>
        <end position="79"/>
    </location>
</feature>
<gene>
    <name evidence="12" type="primary">cydC</name>
    <name evidence="12" type="ORF">SAMEA3906486_03023</name>
</gene>
<dbReference type="PANTHER" id="PTHR24221">
    <property type="entry name" value="ATP-BINDING CASSETTE SUB-FAMILY B"/>
    <property type="match status" value="1"/>
</dbReference>
<evidence type="ECO:0000259" key="10">
    <source>
        <dbReference type="PROSITE" id="PS50893"/>
    </source>
</evidence>
<comment type="subcellular location">
    <subcellularLocation>
        <location evidence="1">Cell membrane</location>
        <topology evidence="1">Multi-pass membrane protein</topology>
    </subcellularLocation>
</comment>
<dbReference type="InterPro" id="IPR039421">
    <property type="entry name" value="Type_1_exporter"/>
</dbReference>
<dbReference type="InterPro" id="IPR011527">
    <property type="entry name" value="ABC1_TM_dom"/>
</dbReference>
<dbReference type="InterPro" id="IPR017871">
    <property type="entry name" value="ABC_transporter-like_CS"/>
</dbReference>
<feature type="transmembrane region" description="Helical" evidence="9">
    <location>
        <begin position="35"/>
        <end position="55"/>
    </location>
</feature>
<dbReference type="InterPro" id="IPR036640">
    <property type="entry name" value="ABC1_TM_sf"/>
</dbReference>
<dbReference type="PROSITE" id="PS50929">
    <property type="entry name" value="ABC_TM1F"/>
    <property type="match status" value="1"/>
</dbReference>
<evidence type="ECO:0000256" key="1">
    <source>
        <dbReference type="ARBA" id="ARBA00004651"/>
    </source>
</evidence>
<dbReference type="SMART" id="SM00382">
    <property type="entry name" value="AAA"/>
    <property type="match status" value="1"/>
</dbReference>
<feature type="domain" description="ABC transmembrane type-1" evidence="11">
    <location>
        <begin position="40"/>
        <end position="324"/>
    </location>
</feature>
<name>A0A157SIN8_9BORD</name>
<evidence type="ECO:0000256" key="7">
    <source>
        <dbReference type="ARBA" id="ARBA00023136"/>
    </source>
</evidence>
<evidence type="ECO:0000256" key="3">
    <source>
        <dbReference type="ARBA" id="ARBA00022692"/>
    </source>
</evidence>
<sequence length="581" mass="59958">MSAGGRGGGMSTPIESQAQPVTRRSRLRALYLRRWRSLSAALLLALVTVAAGTGLLGVSGWFLTGAALAGAGSAFNLFVPSAMVRGLSFLRIGARYAERLVGHAATLHLLADLRGSVFRALIRLSPRQLARYRGGDLVARLTGDVDALDTLFLFVVAPVATALLGGTVLSLVVGGWLPAAGLAVALALFTACVLVPLLLVRASKRPGAALQESAAGLRSAVLDAVEGHADIAAMHAATPAQQRFDALCLEAGRARQRQARIAAAGQWMLQAAAGAAMLAVLWAGLGGLPEGRISGPLMAGLLLATIGIFEVAGPVMRGVSRLGAARAAAARIRDIVAAEPDLQDVASPQPLPVAGDLQAHGLRYAYPEAAPGAWVLDGVDLRVAPGERVAIEGASGSGKSTLLHLLLRLDDPRDGRVTYGGCDVRQCAQQALHQRIALLSQDSPVFLGTLRTNLLIGDAQASDTALWAALAAARLDDFVRGLPQGLDTWVGETGAGLSAGQARRLCLARVVLSPAAVLLLDEPTAGLDAATEAAFLRDLGQAVQGRAVVLATHAALPAGAVHRRLRLHAGRLVEGQPASLA</sequence>
<keyword evidence="5 12" id="KW-0067">ATP-binding</keyword>
<evidence type="ECO:0000313" key="12">
    <source>
        <dbReference type="EMBL" id="SAI70318.1"/>
    </source>
</evidence>
<dbReference type="InterPro" id="IPR003439">
    <property type="entry name" value="ABC_transporter-like_ATP-bd"/>
</dbReference>
<keyword evidence="13" id="KW-1185">Reference proteome</keyword>
<dbReference type="PANTHER" id="PTHR24221:SF654">
    <property type="entry name" value="ATP-BINDING CASSETTE SUB-FAMILY B MEMBER 6"/>
    <property type="match status" value="1"/>
</dbReference>
<organism evidence="12 13">
    <name type="scientific">Bordetella ansorpii</name>
    <dbReference type="NCBI Taxonomy" id="288768"/>
    <lineage>
        <taxon>Bacteria</taxon>
        <taxon>Pseudomonadati</taxon>
        <taxon>Pseudomonadota</taxon>
        <taxon>Betaproteobacteria</taxon>
        <taxon>Burkholderiales</taxon>
        <taxon>Alcaligenaceae</taxon>
        <taxon>Bordetella</taxon>
    </lineage>
</organism>
<dbReference type="InterPro" id="IPR014223">
    <property type="entry name" value="ABC_CydC/D"/>
</dbReference>
<dbReference type="NCBIfam" id="TIGR02868">
    <property type="entry name" value="CydC"/>
    <property type="match status" value="1"/>
</dbReference>
<dbReference type="GO" id="GO:0005886">
    <property type="term" value="C:plasma membrane"/>
    <property type="evidence" value="ECO:0007669"/>
    <property type="project" value="UniProtKB-SubCell"/>
</dbReference>
<evidence type="ECO:0000256" key="2">
    <source>
        <dbReference type="ARBA" id="ARBA00022475"/>
    </source>
</evidence>
<feature type="transmembrane region" description="Helical" evidence="9">
    <location>
        <begin position="297"/>
        <end position="316"/>
    </location>
</feature>